<dbReference type="Proteomes" id="UP000800200">
    <property type="component" value="Unassembled WGS sequence"/>
</dbReference>
<feature type="domain" description="Heterokaryon incompatibility" evidence="1">
    <location>
        <begin position="35"/>
        <end position="113"/>
    </location>
</feature>
<protein>
    <recommendedName>
        <fullName evidence="1">Heterokaryon incompatibility domain-containing protein</fullName>
    </recommendedName>
</protein>
<proteinExistence type="predicted"/>
<evidence type="ECO:0000313" key="2">
    <source>
        <dbReference type="EMBL" id="KAF2177389.1"/>
    </source>
</evidence>
<keyword evidence="3" id="KW-1185">Reference proteome</keyword>
<name>A0A6A6DGM4_9PEZI</name>
<sequence>MWGDVTSTRKIFLTDEISKYERIYGNFSTKHDGITKRNHQVALMKDIYSQVTQVAVRLGPAADDSDLAKDRINKACDEKGERRRFPLPFANEGRVILALGQRQCWRCIWVIREVFREFMNLASELGYTSSKLNVHRSDAGSII</sequence>
<dbReference type="Pfam" id="PF06985">
    <property type="entry name" value="HET"/>
    <property type="match status" value="1"/>
</dbReference>
<evidence type="ECO:0000259" key="1">
    <source>
        <dbReference type="Pfam" id="PF06985"/>
    </source>
</evidence>
<dbReference type="EMBL" id="ML994689">
    <property type="protein sequence ID" value="KAF2177389.1"/>
    <property type="molecule type" value="Genomic_DNA"/>
</dbReference>
<dbReference type="InterPro" id="IPR010730">
    <property type="entry name" value="HET"/>
</dbReference>
<evidence type="ECO:0000313" key="3">
    <source>
        <dbReference type="Proteomes" id="UP000800200"/>
    </source>
</evidence>
<accession>A0A6A6DGM4</accession>
<reference evidence="2" key="1">
    <citation type="journal article" date="2020" name="Stud. Mycol.">
        <title>101 Dothideomycetes genomes: a test case for predicting lifestyles and emergence of pathogens.</title>
        <authorList>
            <person name="Haridas S."/>
            <person name="Albert R."/>
            <person name="Binder M."/>
            <person name="Bloem J."/>
            <person name="Labutti K."/>
            <person name="Salamov A."/>
            <person name="Andreopoulos B."/>
            <person name="Baker S."/>
            <person name="Barry K."/>
            <person name="Bills G."/>
            <person name="Bluhm B."/>
            <person name="Cannon C."/>
            <person name="Castanera R."/>
            <person name="Culley D."/>
            <person name="Daum C."/>
            <person name="Ezra D."/>
            <person name="Gonzalez J."/>
            <person name="Henrissat B."/>
            <person name="Kuo A."/>
            <person name="Liang C."/>
            <person name="Lipzen A."/>
            <person name="Lutzoni F."/>
            <person name="Magnuson J."/>
            <person name="Mondo S."/>
            <person name="Nolan M."/>
            <person name="Ohm R."/>
            <person name="Pangilinan J."/>
            <person name="Park H.-J."/>
            <person name="Ramirez L."/>
            <person name="Alfaro M."/>
            <person name="Sun H."/>
            <person name="Tritt A."/>
            <person name="Yoshinaga Y."/>
            <person name="Zwiers L.-H."/>
            <person name="Turgeon B."/>
            <person name="Goodwin S."/>
            <person name="Spatafora J."/>
            <person name="Crous P."/>
            <person name="Grigoriev I."/>
        </authorList>
    </citation>
    <scope>NUCLEOTIDE SEQUENCE</scope>
    <source>
        <strain evidence="2">CBS 207.26</strain>
    </source>
</reference>
<gene>
    <name evidence="2" type="ORF">K469DRAFT_755169</name>
</gene>
<dbReference type="OrthoDB" id="3553147at2759"/>
<dbReference type="AlphaFoldDB" id="A0A6A6DGM4"/>
<organism evidence="2 3">
    <name type="scientific">Zopfia rhizophila CBS 207.26</name>
    <dbReference type="NCBI Taxonomy" id="1314779"/>
    <lineage>
        <taxon>Eukaryota</taxon>
        <taxon>Fungi</taxon>
        <taxon>Dikarya</taxon>
        <taxon>Ascomycota</taxon>
        <taxon>Pezizomycotina</taxon>
        <taxon>Dothideomycetes</taxon>
        <taxon>Dothideomycetes incertae sedis</taxon>
        <taxon>Zopfiaceae</taxon>
        <taxon>Zopfia</taxon>
    </lineage>
</organism>